<dbReference type="InterPro" id="IPR014116">
    <property type="entry name" value="Cyt_c_oxidase_cbb3_FixG"/>
</dbReference>
<dbReference type="Pfam" id="PF11614">
    <property type="entry name" value="FixG_C"/>
    <property type="match status" value="1"/>
</dbReference>
<feature type="domain" description="4Fe-4S ferredoxin-type" evidence="8">
    <location>
        <begin position="308"/>
        <end position="336"/>
    </location>
</feature>
<dbReference type="InterPro" id="IPR017896">
    <property type="entry name" value="4Fe4S_Fe-S-bd"/>
</dbReference>
<dbReference type="PROSITE" id="PS00198">
    <property type="entry name" value="4FE4S_FER_1"/>
    <property type="match status" value="1"/>
</dbReference>
<reference evidence="9" key="1">
    <citation type="submission" date="2021-01" db="EMBL/GenBank/DDBJ databases">
        <title>Modified the classification status of verrucomicrobia.</title>
        <authorList>
            <person name="Feng X."/>
        </authorList>
    </citation>
    <scope>NUCLEOTIDE SEQUENCE</scope>
    <source>
        <strain evidence="9">JCM 18052</strain>
    </source>
</reference>
<keyword evidence="2" id="KW-0004">4Fe-4S</keyword>
<evidence type="ECO:0000256" key="2">
    <source>
        <dbReference type="ARBA" id="ARBA00022485"/>
    </source>
</evidence>
<dbReference type="Gene3D" id="3.30.70.20">
    <property type="match status" value="1"/>
</dbReference>
<dbReference type="InterPro" id="IPR032879">
    <property type="entry name" value="FixG_C"/>
</dbReference>
<dbReference type="Proteomes" id="UP000600139">
    <property type="component" value="Unassembled WGS sequence"/>
</dbReference>
<dbReference type="InterPro" id="IPR051684">
    <property type="entry name" value="Electron_Trans/Redox"/>
</dbReference>
<keyword evidence="6" id="KW-0411">Iron-sulfur</keyword>
<evidence type="ECO:0000256" key="1">
    <source>
        <dbReference type="ARBA" id="ARBA00022448"/>
    </source>
</evidence>
<name>A0A934QX29_9BACT</name>
<dbReference type="EMBL" id="JAENIK010000002">
    <property type="protein sequence ID" value="MBK1814308.1"/>
    <property type="molecule type" value="Genomic_DNA"/>
</dbReference>
<evidence type="ECO:0000256" key="5">
    <source>
        <dbReference type="ARBA" id="ARBA00023004"/>
    </source>
</evidence>
<keyword evidence="7" id="KW-0812">Transmembrane</keyword>
<dbReference type="PANTHER" id="PTHR30176:SF3">
    <property type="entry name" value="FERREDOXIN-TYPE PROTEIN NAPH"/>
    <property type="match status" value="1"/>
</dbReference>
<feature type="transmembrane region" description="Helical" evidence="7">
    <location>
        <begin position="140"/>
        <end position="161"/>
    </location>
</feature>
<accession>A0A934QX29</accession>
<keyword evidence="5" id="KW-0408">Iron</keyword>
<dbReference type="GO" id="GO:0005886">
    <property type="term" value="C:plasma membrane"/>
    <property type="evidence" value="ECO:0007669"/>
    <property type="project" value="TreeGrafter"/>
</dbReference>
<organism evidence="9 10">
    <name type="scientific">Luteolibacter yonseiensis</name>
    <dbReference type="NCBI Taxonomy" id="1144680"/>
    <lineage>
        <taxon>Bacteria</taxon>
        <taxon>Pseudomonadati</taxon>
        <taxon>Verrucomicrobiota</taxon>
        <taxon>Verrucomicrobiia</taxon>
        <taxon>Verrucomicrobiales</taxon>
        <taxon>Verrucomicrobiaceae</taxon>
        <taxon>Luteolibacter</taxon>
    </lineage>
</organism>
<keyword evidence="4" id="KW-0249">Electron transport</keyword>
<dbReference type="InterPro" id="IPR017900">
    <property type="entry name" value="4Fe4S_Fe_S_CS"/>
</dbReference>
<evidence type="ECO:0000313" key="10">
    <source>
        <dbReference type="Proteomes" id="UP000600139"/>
    </source>
</evidence>
<dbReference type="InterPro" id="IPR013783">
    <property type="entry name" value="Ig-like_fold"/>
</dbReference>
<evidence type="ECO:0000256" key="6">
    <source>
        <dbReference type="ARBA" id="ARBA00023014"/>
    </source>
</evidence>
<evidence type="ECO:0000256" key="7">
    <source>
        <dbReference type="SAM" id="Phobius"/>
    </source>
</evidence>
<dbReference type="GO" id="GO:0051539">
    <property type="term" value="F:4 iron, 4 sulfur cluster binding"/>
    <property type="evidence" value="ECO:0007669"/>
    <property type="project" value="UniProtKB-KW"/>
</dbReference>
<dbReference type="GO" id="GO:0046872">
    <property type="term" value="F:metal ion binding"/>
    <property type="evidence" value="ECO:0007669"/>
    <property type="project" value="UniProtKB-KW"/>
</dbReference>
<keyword evidence="10" id="KW-1185">Reference proteome</keyword>
<feature type="transmembrane region" description="Helical" evidence="7">
    <location>
        <begin position="97"/>
        <end position="120"/>
    </location>
</feature>
<proteinExistence type="predicted"/>
<dbReference type="Pfam" id="PF12801">
    <property type="entry name" value="Fer4_5"/>
    <property type="match status" value="1"/>
</dbReference>
<feature type="transmembrane region" description="Helical" evidence="7">
    <location>
        <begin position="247"/>
        <end position="270"/>
    </location>
</feature>
<sequence length="522" mass="57988">MRWAPAFLVDRSWTWRIGDRLCLKHPPSIPSKIRAATEKGCGAPFLLTCQSFPVPVTRTSLKRPNLVSVTTINADGSHHVLHPADVRGKFTRARRAFAGLLIAVYVALPWLTVNGAPAVLFDIERRRFHFFGLTLLAQDLWVLFFLISGLGFLLFFITAILGRLWCGWACPYTVFLDHVFRRIERWTDGDASARRRLAAAPFTASKITRRAVKHALFILVSTLLAHVFLSYFVPLPRLYQFMLHSPLANAGAFGTVALLTGALFYCFGFFREQFCIILCPYGRIQSALTDEDTVVIGYDAKRGEPRGKATNPNAGSCVDCTRCVQVCPTGIDIRNGLQMECIGCAACIDACDDIMIKLKRPTGLVRYDSTRGLAGKKRRIIRPRILVYLLLGFLGLVALGAVAFQRAKPVFAEVSRMRGPSFYTDASTIRNHYQLRLVNKRNQTVRMKITLENPPAGFTTSGAGETVSLDALGEISRPLVILQGRQSYKGPSEITILIHAEPGDSTIRQSLKFLGPNPQSLK</sequence>
<evidence type="ECO:0000256" key="4">
    <source>
        <dbReference type="ARBA" id="ARBA00022982"/>
    </source>
</evidence>
<dbReference type="PROSITE" id="PS51379">
    <property type="entry name" value="4FE4S_FER_2"/>
    <property type="match status" value="1"/>
</dbReference>
<keyword evidence="7" id="KW-1133">Transmembrane helix</keyword>
<keyword evidence="7" id="KW-0472">Membrane</keyword>
<dbReference type="SUPFAM" id="SSF54862">
    <property type="entry name" value="4Fe-4S ferredoxins"/>
    <property type="match status" value="1"/>
</dbReference>
<feature type="transmembrane region" description="Helical" evidence="7">
    <location>
        <begin position="385"/>
        <end position="404"/>
    </location>
</feature>
<dbReference type="Gene3D" id="2.60.40.10">
    <property type="entry name" value="Immunoglobulins"/>
    <property type="match status" value="1"/>
</dbReference>
<comment type="caution">
    <text evidence="9">The sequence shown here is derived from an EMBL/GenBank/DDBJ whole genome shotgun (WGS) entry which is preliminary data.</text>
</comment>
<protein>
    <submittedName>
        <fullName evidence="9">Cytochrome c oxidase accessory protein CcoG</fullName>
    </submittedName>
</protein>
<dbReference type="AlphaFoldDB" id="A0A934QX29"/>
<feature type="transmembrane region" description="Helical" evidence="7">
    <location>
        <begin position="215"/>
        <end position="235"/>
    </location>
</feature>
<gene>
    <name evidence="9" type="primary">ccoG</name>
    <name evidence="9" type="ORF">JIN84_01630</name>
</gene>
<evidence type="ECO:0000259" key="8">
    <source>
        <dbReference type="PROSITE" id="PS51379"/>
    </source>
</evidence>
<evidence type="ECO:0000313" key="9">
    <source>
        <dbReference type="EMBL" id="MBK1814308.1"/>
    </source>
</evidence>
<keyword evidence="1" id="KW-0813">Transport</keyword>
<dbReference type="NCBIfam" id="TIGR02745">
    <property type="entry name" value="ccoG_rdxA_fixG"/>
    <property type="match status" value="1"/>
</dbReference>
<dbReference type="PANTHER" id="PTHR30176">
    <property type="entry name" value="FERREDOXIN-TYPE PROTEIN NAPH"/>
    <property type="match status" value="1"/>
</dbReference>
<dbReference type="Pfam" id="PF13746">
    <property type="entry name" value="Fer4_18"/>
    <property type="match status" value="1"/>
</dbReference>
<evidence type="ECO:0000256" key="3">
    <source>
        <dbReference type="ARBA" id="ARBA00022723"/>
    </source>
</evidence>
<keyword evidence="3" id="KW-0479">Metal-binding</keyword>